<dbReference type="InterPro" id="IPR011075">
    <property type="entry name" value="TetR_C"/>
</dbReference>
<keyword evidence="2 4" id="KW-0238">DNA-binding</keyword>
<evidence type="ECO:0000256" key="2">
    <source>
        <dbReference type="ARBA" id="ARBA00023125"/>
    </source>
</evidence>
<protein>
    <submittedName>
        <fullName evidence="6">Transcriptional regulator, TetR family</fullName>
    </submittedName>
</protein>
<dbReference type="Gene3D" id="1.10.357.10">
    <property type="entry name" value="Tetracycline Repressor, domain 2"/>
    <property type="match status" value="1"/>
</dbReference>
<sequence>MVLHARGVAVDAQTAETRVLAAAYELFYERGVQAVGMDEIRATSGVSLKRLYKLFPAKERLVESYLRQRDERLRESMTRYVEAHESPERRLLAVFDWLHEWFSEPDFRGCAFINMFGELGSTSPVVIDATRAHKEAVRQYLTELVAAADQPAWLTDQLALLVEGAITTAAIFGTAEPARQARAAAARLLTTTRND</sequence>
<dbReference type="InterPro" id="IPR001647">
    <property type="entry name" value="HTH_TetR"/>
</dbReference>
<evidence type="ECO:0000256" key="1">
    <source>
        <dbReference type="ARBA" id="ARBA00023015"/>
    </source>
</evidence>
<dbReference type="Pfam" id="PF00440">
    <property type="entry name" value="TetR_N"/>
    <property type="match status" value="1"/>
</dbReference>
<keyword evidence="1" id="KW-0805">Transcription regulation</keyword>
<dbReference type="InterPro" id="IPR036271">
    <property type="entry name" value="Tet_transcr_reg_TetR-rel_C_sf"/>
</dbReference>
<name>A0AAE3GI69_9PSEU</name>
<dbReference type="SUPFAM" id="SSF48498">
    <property type="entry name" value="Tetracyclin repressor-like, C-terminal domain"/>
    <property type="match status" value="1"/>
</dbReference>
<dbReference type="InterPro" id="IPR009057">
    <property type="entry name" value="Homeodomain-like_sf"/>
</dbReference>
<dbReference type="Proteomes" id="UP001206128">
    <property type="component" value="Unassembled WGS sequence"/>
</dbReference>
<keyword evidence="7" id="KW-1185">Reference proteome</keyword>
<dbReference type="PANTHER" id="PTHR47506:SF1">
    <property type="entry name" value="HTH-TYPE TRANSCRIPTIONAL REGULATOR YJDC"/>
    <property type="match status" value="1"/>
</dbReference>
<accession>A0AAE3GI69</accession>
<evidence type="ECO:0000313" key="7">
    <source>
        <dbReference type="Proteomes" id="UP001206128"/>
    </source>
</evidence>
<dbReference type="SUPFAM" id="SSF46689">
    <property type="entry name" value="Homeodomain-like"/>
    <property type="match status" value="1"/>
</dbReference>
<keyword evidence="3" id="KW-0804">Transcription</keyword>
<evidence type="ECO:0000313" key="6">
    <source>
        <dbReference type="EMBL" id="MCP2168641.1"/>
    </source>
</evidence>
<dbReference type="GO" id="GO:0003677">
    <property type="term" value="F:DNA binding"/>
    <property type="evidence" value="ECO:0007669"/>
    <property type="project" value="UniProtKB-UniRule"/>
</dbReference>
<evidence type="ECO:0000256" key="4">
    <source>
        <dbReference type="PROSITE-ProRule" id="PRU00335"/>
    </source>
</evidence>
<evidence type="ECO:0000256" key="3">
    <source>
        <dbReference type="ARBA" id="ARBA00023163"/>
    </source>
</evidence>
<dbReference type="PANTHER" id="PTHR47506">
    <property type="entry name" value="TRANSCRIPTIONAL REGULATORY PROTEIN"/>
    <property type="match status" value="1"/>
</dbReference>
<organism evidence="6 7">
    <name type="scientific">Goodfellowiella coeruleoviolacea</name>
    <dbReference type="NCBI Taxonomy" id="334858"/>
    <lineage>
        <taxon>Bacteria</taxon>
        <taxon>Bacillati</taxon>
        <taxon>Actinomycetota</taxon>
        <taxon>Actinomycetes</taxon>
        <taxon>Pseudonocardiales</taxon>
        <taxon>Pseudonocardiaceae</taxon>
        <taxon>Goodfellowiella</taxon>
    </lineage>
</organism>
<feature type="domain" description="HTH tetR-type" evidence="5">
    <location>
        <begin position="13"/>
        <end position="73"/>
    </location>
</feature>
<comment type="caution">
    <text evidence="6">The sequence shown here is derived from an EMBL/GenBank/DDBJ whole genome shotgun (WGS) entry which is preliminary data.</text>
</comment>
<dbReference type="Pfam" id="PF16925">
    <property type="entry name" value="TetR_C_13"/>
    <property type="match status" value="1"/>
</dbReference>
<gene>
    <name evidence="6" type="ORF">LX83_005519</name>
</gene>
<dbReference type="EMBL" id="JAMTCK010000015">
    <property type="protein sequence ID" value="MCP2168641.1"/>
    <property type="molecule type" value="Genomic_DNA"/>
</dbReference>
<dbReference type="PROSITE" id="PS50977">
    <property type="entry name" value="HTH_TETR_2"/>
    <property type="match status" value="1"/>
</dbReference>
<proteinExistence type="predicted"/>
<evidence type="ECO:0000259" key="5">
    <source>
        <dbReference type="PROSITE" id="PS50977"/>
    </source>
</evidence>
<reference evidence="6" key="1">
    <citation type="submission" date="2022-06" db="EMBL/GenBank/DDBJ databases">
        <title>Genomic Encyclopedia of Archaeal and Bacterial Type Strains, Phase II (KMG-II): from individual species to whole genera.</title>
        <authorList>
            <person name="Goeker M."/>
        </authorList>
    </citation>
    <scope>NUCLEOTIDE SEQUENCE</scope>
    <source>
        <strain evidence="6">DSM 43935</strain>
    </source>
</reference>
<feature type="DNA-binding region" description="H-T-H motif" evidence="4">
    <location>
        <begin position="36"/>
        <end position="55"/>
    </location>
</feature>
<dbReference type="AlphaFoldDB" id="A0AAE3GI69"/>
<dbReference type="PRINTS" id="PR00455">
    <property type="entry name" value="HTHTETR"/>
</dbReference>